<dbReference type="InterPro" id="IPR029058">
    <property type="entry name" value="AB_hydrolase_fold"/>
</dbReference>
<dbReference type="Pfam" id="PF06441">
    <property type="entry name" value="EHN"/>
    <property type="match status" value="1"/>
</dbReference>
<dbReference type="PANTHER" id="PTHR21661:SF35">
    <property type="entry name" value="EPOXIDE HYDROLASE"/>
    <property type="match status" value="1"/>
</dbReference>
<evidence type="ECO:0000256" key="3">
    <source>
        <dbReference type="ARBA" id="ARBA00022801"/>
    </source>
</evidence>
<protein>
    <submittedName>
        <fullName evidence="7">Alpha/Beta hydrolase protein</fullName>
    </submittedName>
</protein>
<comment type="similarity">
    <text evidence="1">Belongs to the peptidase S33 family.</text>
</comment>
<name>A0AAE0N358_9PEZI</name>
<keyword evidence="5" id="KW-0732">Signal</keyword>
<dbReference type="SUPFAM" id="SSF53474">
    <property type="entry name" value="alpha/beta-Hydrolases"/>
    <property type="match status" value="1"/>
</dbReference>
<dbReference type="AlphaFoldDB" id="A0AAE0N358"/>
<feature type="active site" description="Nucleophile" evidence="4">
    <location>
        <position position="206"/>
    </location>
</feature>
<dbReference type="InterPro" id="IPR010497">
    <property type="entry name" value="Epoxide_hydro_N"/>
</dbReference>
<dbReference type="PIRSF" id="PIRSF001112">
    <property type="entry name" value="Epoxide_hydrolase"/>
    <property type="match status" value="1"/>
</dbReference>
<feature type="signal peptide" evidence="5">
    <location>
        <begin position="1"/>
        <end position="21"/>
    </location>
</feature>
<dbReference type="Proteomes" id="UP001285441">
    <property type="component" value="Unassembled WGS sequence"/>
</dbReference>
<dbReference type="InterPro" id="IPR016292">
    <property type="entry name" value="Epoxide_hydrolase"/>
</dbReference>
<feature type="chain" id="PRO_5042053846" evidence="5">
    <location>
        <begin position="22"/>
        <end position="416"/>
    </location>
</feature>
<accession>A0AAE0N358</accession>
<organism evidence="7 8">
    <name type="scientific">Podospora didyma</name>
    <dbReference type="NCBI Taxonomy" id="330526"/>
    <lineage>
        <taxon>Eukaryota</taxon>
        <taxon>Fungi</taxon>
        <taxon>Dikarya</taxon>
        <taxon>Ascomycota</taxon>
        <taxon>Pezizomycotina</taxon>
        <taxon>Sordariomycetes</taxon>
        <taxon>Sordariomycetidae</taxon>
        <taxon>Sordariales</taxon>
        <taxon>Podosporaceae</taxon>
        <taxon>Podospora</taxon>
    </lineage>
</organism>
<dbReference type="EMBL" id="JAULSW010000010">
    <property type="protein sequence ID" value="KAK3368428.1"/>
    <property type="molecule type" value="Genomic_DNA"/>
</dbReference>
<sequence>MHHNTFSYAFVALVAASLGTATPVEKPSVVKPFKINLSSEVPRMLKLIKENKLPDKPEYPGVGSSFGIDLDVLKDLKKQWLDDFDWKKEQDAINKFKHFTTKIEGLDIHFIHEKSADPDAIPLLLLHGWPGSFLEFVPIIKPLTAKNATSSTNKPVSFHVVVPSLPGFAFSSAPPANWTNEDTASVFNTLMTSVLGYKTYATHGTDWGSDIAYSLYGSFNSTVRASHFAFIPFFPLTPDQLAAENISLDTDLEKFEEGRFVEWSLTGNGYFVEQTTKPNTIGLALYDNPVGQLAWIGEKIIDWSDPRAGSSPSVLDHTELLTGVSLYYLTKSFVSSAFIYAQNQNGFRAQYTKATTDAPLLFSAFKYNVGFWPPAKVAEVGNLVKYQNHDFGGHFPGLDNPSALLEDLREIATYWA</sequence>
<keyword evidence="2" id="KW-0058">Aromatic hydrocarbons catabolism</keyword>
<reference evidence="7" key="2">
    <citation type="submission" date="2023-06" db="EMBL/GenBank/DDBJ databases">
        <authorList>
            <consortium name="Lawrence Berkeley National Laboratory"/>
            <person name="Haridas S."/>
            <person name="Hensen N."/>
            <person name="Bonometti L."/>
            <person name="Westerberg I."/>
            <person name="Brannstrom I.O."/>
            <person name="Guillou S."/>
            <person name="Cros-Aarteil S."/>
            <person name="Calhoun S."/>
            <person name="Kuo A."/>
            <person name="Mondo S."/>
            <person name="Pangilinan J."/>
            <person name="Riley R."/>
            <person name="LaButti K."/>
            <person name="Andreopoulos B."/>
            <person name="Lipzen A."/>
            <person name="Chen C."/>
            <person name="Yanf M."/>
            <person name="Daum C."/>
            <person name="Ng V."/>
            <person name="Clum A."/>
            <person name="Steindorff A."/>
            <person name="Ohm R."/>
            <person name="Martin F."/>
            <person name="Silar P."/>
            <person name="Natvig D."/>
            <person name="Lalanne C."/>
            <person name="Gautier V."/>
            <person name="Ament-velasquez S.L."/>
            <person name="Kruys A."/>
            <person name="Hutchinson M.I."/>
            <person name="Powell A.J."/>
            <person name="Barry K."/>
            <person name="Miller A.N."/>
            <person name="Grigoriev I.V."/>
            <person name="Debuchy R."/>
            <person name="Gladieux P."/>
            <person name="Thoren M.H."/>
            <person name="Johannesson H."/>
        </authorList>
    </citation>
    <scope>NUCLEOTIDE SEQUENCE</scope>
    <source>
        <strain evidence="7">CBS 232.78</strain>
    </source>
</reference>
<feature type="active site" description="Proton donor" evidence="4">
    <location>
        <position position="340"/>
    </location>
</feature>
<evidence type="ECO:0000256" key="2">
    <source>
        <dbReference type="ARBA" id="ARBA00022797"/>
    </source>
</evidence>
<evidence type="ECO:0000256" key="5">
    <source>
        <dbReference type="SAM" id="SignalP"/>
    </source>
</evidence>
<dbReference type="PRINTS" id="PR00412">
    <property type="entry name" value="EPOXHYDRLASE"/>
</dbReference>
<dbReference type="PANTHER" id="PTHR21661">
    <property type="entry name" value="EPOXIDE HYDROLASE 1-RELATED"/>
    <property type="match status" value="1"/>
</dbReference>
<comment type="caution">
    <text evidence="7">The sequence shown here is derived from an EMBL/GenBank/DDBJ whole genome shotgun (WGS) entry which is preliminary data.</text>
</comment>
<feature type="active site" description="Proton acceptor" evidence="4">
    <location>
        <position position="394"/>
    </location>
</feature>
<gene>
    <name evidence="7" type="ORF">B0H63DRAFT_76163</name>
</gene>
<dbReference type="GO" id="GO:0097176">
    <property type="term" value="P:epoxide metabolic process"/>
    <property type="evidence" value="ECO:0007669"/>
    <property type="project" value="TreeGrafter"/>
</dbReference>
<reference evidence="7" key="1">
    <citation type="journal article" date="2023" name="Mol. Phylogenet. Evol.">
        <title>Genome-scale phylogeny and comparative genomics of the fungal order Sordariales.</title>
        <authorList>
            <person name="Hensen N."/>
            <person name="Bonometti L."/>
            <person name="Westerberg I."/>
            <person name="Brannstrom I.O."/>
            <person name="Guillou S."/>
            <person name="Cros-Aarteil S."/>
            <person name="Calhoun S."/>
            <person name="Haridas S."/>
            <person name="Kuo A."/>
            <person name="Mondo S."/>
            <person name="Pangilinan J."/>
            <person name="Riley R."/>
            <person name="LaButti K."/>
            <person name="Andreopoulos B."/>
            <person name="Lipzen A."/>
            <person name="Chen C."/>
            <person name="Yan M."/>
            <person name="Daum C."/>
            <person name="Ng V."/>
            <person name="Clum A."/>
            <person name="Steindorff A."/>
            <person name="Ohm R.A."/>
            <person name="Martin F."/>
            <person name="Silar P."/>
            <person name="Natvig D.O."/>
            <person name="Lalanne C."/>
            <person name="Gautier V."/>
            <person name="Ament-Velasquez S.L."/>
            <person name="Kruys A."/>
            <person name="Hutchinson M.I."/>
            <person name="Powell A.J."/>
            <person name="Barry K."/>
            <person name="Miller A.N."/>
            <person name="Grigoriev I.V."/>
            <person name="Debuchy R."/>
            <person name="Gladieux P."/>
            <person name="Hiltunen Thoren M."/>
            <person name="Johannesson H."/>
        </authorList>
    </citation>
    <scope>NUCLEOTIDE SEQUENCE</scope>
    <source>
        <strain evidence="7">CBS 232.78</strain>
    </source>
</reference>
<keyword evidence="3 7" id="KW-0378">Hydrolase</keyword>
<feature type="domain" description="Epoxide hydrolase N-terminal" evidence="6">
    <location>
        <begin position="30"/>
        <end position="136"/>
    </location>
</feature>
<dbReference type="GO" id="GO:0004301">
    <property type="term" value="F:epoxide hydrolase activity"/>
    <property type="evidence" value="ECO:0007669"/>
    <property type="project" value="TreeGrafter"/>
</dbReference>
<dbReference type="InterPro" id="IPR000639">
    <property type="entry name" value="Epox_hydrolase-like"/>
</dbReference>
<evidence type="ECO:0000313" key="7">
    <source>
        <dbReference type="EMBL" id="KAK3368428.1"/>
    </source>
</evidence>
<proteinExistence type="inferred from homology"/>
<evidence type="ECO:0000259" key="6">
    <source>
        <dbReference type="Pfam" id="PF06441"/>
    </source>
</evidence>
<evidence type="ECO:0000256" key="4">
    <source>
        <dbReference type="PIRSR" id="PIRSR001112-1"/>
    </source>
</evidence>
<keyword evidence="8" id="KW-1185">Reference proteome</keyword>
<dbReference type="Gene3D" id="3.40.50.1820">
    <property type="entry name" value="alpha/beta hydrolase"/>
    <property type="match status" value="1"/>
</dbReference>
<evidence type="ECO:0000256" key="1">
    <source>
        <dbReference type="ARBA" id="ARBA00010088"/>
    </source>
</evidence>
<evidence type="ECO:0000313" key="8">
    <source>
        <dbReference type="Proteomes" id="UP001285441"/>
    </source>
</evidence>